<feature type="region of interest" description="Disordered" evidence="1">
    <location>
        <begin position="1"/>
        <end position="53"/>
    </location>
</feature>
<keyword evidence="3" id="KW-1185">Reference proteome</keyword>
<organism evidence="2 3">
    <name type="scientific">Marasmiellus scandens</name>
    <dbReference type="NCBI Taxonomy" id="2682957"/>
    <lineage>
        <taxon>Eukaryota</taxon>
        <taxon>Fungi</taxon>
        <taxon>Dikarya</taxon>
        <taxon>Basidiomycota</taxon>
        <taxon>Agaricomycotina</taxon>
        <taxon>Agaricomycetes</taxon>
        <taxon>Agaricomycetidae</taxon>
        <taxon>Agaricales</taxon>
        <taxon>Marasmiineae</taxon>
        <taxon>Omphalotaceae</taxon>
        <taxon>Marasmiellus</taxon>
    </lineage>
</organism>
<proteinExistence type="predicted"/>
<accession>A0ABR1JU32</accession>
<gene>
    <name evidence="2" type="ORF">VKT23_005236</name>
</gene>
<feature type="region of interest" description="Disordered" evidence="1">
    <location>
        <begin position="61"/>
        <end position="80"/>
    </location>
</feature>
<evidence type="ECO:0000256" key="1">
    <source>
        <dbReference type="SAM" id="MobiDB-lite"/>
    </source>
</evidence>
<comment type="caution">
    <text evidence="2">The sequence shown here is derived from an EMBL/GenBank/DDBJ whole genome shotgun (WGS) entry which is preliminary data.</text>
</comment>
<sequence length="80" mass="8932">MLLFDAGALSQPGGDVNYQEDELPTYLKPPPKKKQKKAPAPKEKKEKEKATSKIKVKLIPPTMQHHWSRAARTRGVGALK</sequence>
<feature type="compositionally biased region" description="Basic residues" evidence="1">
    <location>
        <begin position="30"/>
        <end position="39"/>
    </location>
</feature>
<name>A0ABR1JU32_9AGAR</name>
<evidence type="ECO:0000313" key="3">
    <source>
        <dbReference type="Proteomes" id="UP001498398"/>
    </source>
</evidence>
<dbReference type="Proteomes" id="UP001498398">
    <property type="component" value="Unassembled WGS sequence"/>
</dbReference>
<dbReference type="EMBL" id="JBANRG010000006">
    <property type="protein sequence ID" value="KAK7465257.1"/>
    <property type="molecule type" value="Genomic_DNA"/>
</dbReference>
<evidence type="ECO:0000313" key="2">
    <source>
        <dbReference type="EMBL" id="KAK7465257.1"/>
    </source>
</evidence>
<feature type="compositionally biased region" description="Basic and acidic residues" evidence="1">
    <location>
        <begin position="40"/>
        <end position="51"/>
    </location>
</feature>
<reference evidence="2 3" key="1">
    <citation type="submission" date="2024-01" db="EMBL/GenBank/DDBJ databases">
        <title>A draft genome for the cacao thread blight pathogen Marasmiellus scandens.</title>
        <authorList>
            <person name="Baruah I.K."/>
            <person name="Leung J."/>
            <person name="Bukari Y."/>
            <person name="Amoako-Attah I."/>
            <person name="Meinhardt L.W."/>
            <person name="Bailey B.A."/>
            <person name="Cohen S.P."/>
        </authorList>
    </citation>
    <scope>NUCLEOTIDE SEQUENCE [LARGE SCALE GENOMIC DNA]</scope>
    <source>
        <strain evidence="2 3">GH-19</strain>
    </source>
</reference>
<protein>
    <submittedName>
        <fullName evidence="2">Uncharacterized protein</fullName>
    </submittedName>
</protein>